<name>A0ABT7T387_9MICO</name>
<dbReference type="Proteomes" id="UP001237823">
    <property type="component" value="Unassembled WGS sequence"/>
</dbReference>
<evidence type="ECO:0008006" key="5">
    <source>
        <dbReference type="Google" id="ProtNLM"/>
    </source>
</evidence>
<keyword evidence="4" id="KW-1185">Reference proteome</keyword>
<accession>A0ABT7T387</accession>
<feature type="compositionally biased region" description="Basic and acidic residues" evidence="1">
    <location>
        <begin position="108"/>
        <end position="118"/>
    </location>
</feature>
<feature type="signal peptide" evidence="2">
    <location>
        <begin position="1"/>
        <end position="27"/>
    </location>
</feature>
<sequence length="404" mass="41706">MRFTPSRGVLVAAAVVVGALVAPVATALPATADTQQYPSWQDVQRAKGNEQAAAAEATKVQSALRSVQADAAAKSQAALEASAASDRAAADLASATQAATSLRSQADSADRTAARARERAGQLAATLYRDGSGNAMTTRIATADDPRQLLYQLGAMDQLSTTWEGVLDEASVAGHTASALHDQAERAESERTTLARAAEERSADARSASDAAARSVADTQQHSDELYAQLAELRDTTAETEQRYELGVQVAAQKAAQQRARERAAAAAAASAAAAAAAASTPAATSGGSGTSYPSTDGVAVDPAGAQAYARGAIGSYGWGGDQFSCLVSLWNQESSWRANALNASSGAYGIPQSLPASKMAVAGADWRTNAATQIDWGLAYIHDAYGSPCAAWNHEMSENPHWY</sequence>
<evidence type="ECO:0000256" key="1">
    <source>
        <dbReference type="SAM" id="MobiDB-lite"/>
    </source>
</evidence>
<feature type="region of interest" description="Disordered" evidence="1">
    <location>
        <begin position="177"/>
        <end position="221"/>
    </location>
</feature>
<reference evidence="3 4" key="1">
    <citation type="submission" date="2023-06" db="EMBL/GenBank/DDBJ databases">
        <authorList>
            <person name="Feng G."/>
            <person name="Li J."/>
            <person name="Zhu H."/>
        </authorList>
    </citation>
    <scope>NUCLEOTIDE SEQUENCE [LARGE SCALE GENOMIC DNA]</scope>
    <source>
        <strain evidence="3 4">RHCKG23</strain>
    </source>
</reference>
<evidence type="ECO:0000256" key="2">
    <source>
        <dbReference type="SAM" id="SignalP"/>
    </source>
</evidence>
<feature type="region of interest" description="Disordered" evidence="1">
    <location>
        <begin position="98"/>
        <end position="118"/>
    </location>
</feature>
<gene>
    <name evidence="3" type="ORF">QUG92_02825</name>
</gene>
<comment type="caution">
    <text evidence="3">The sequence shown here is derived from an EMBL/GenBank/DDBJ whole genome shotgun (WGS) entry which is preliminary data.</text>
</comment>
<dbReference type="InterPro" id="IPR023346">
    <property type="entry name" value="Lysozyme-like_dom_sf"/>
</dbReference>
<proteinExistence type="predicted"/>
<feature type="chain" id="PRO_5047177783" description="Peptidoglycan hydrolase CwlO-like protein" evidence="2">
    <location>
        <begin position="28"/>
        <end position="404"/>
    </location>
</feature>
<dbReference type="RefSeq" id="WP_289457595.1">
    <property type="nucleotide sequence ID" value="NZ_JAUCML010000002.1"/>
</dbReference>
<dbReference type="EMBL" id="JAUCML010000002">
    <property type="protein sequence ID" value="MDM7884028.1"/>
    <property type="molecule type" value="Genomic_DNA"/>
</dbReference>
<evidence type="ECO:0000313" key="3">
    <source>
        <dbReference type="EMBL" id="MDM7884028.1"/>
    </source>
</evidence>
<evidence type="ECO:0000313" key="4">
    <source>
        <dbReference type="Proteomes" id="UP001237823"/>
    </source>
</evidence>
<feature type="compositionally biased region" description="Low complexity" evidence="1">
    <location>
        <begin position="205"/>
        <end position="215"/>
    </location>
</feature>
<protein>
    <recommendedName>
        <fullName evidence="5">Peptidoglycan hydrolase CwlO-like protein</fullName>
    </recommendedName>
</protein>
<feature type="compositionally biased region" description="Low complexity" evidence="1">
    <location>
        <begin position="98"/>
        <end position="107"/>
    </location>
</feature>
<dbReference type="SUPFAM" id="SSF53955">
    <property type="entry name" value="Lysozyme-like"/>
    <property type="match status" value="1"/>
</dbReference>
<keyword evidence="2" id="KW-0732">Signal</keyword>
<organism evidence="3 4">
    <name type="scientific">Curtobacterium citri</name>
    <dbReference type="NCBI Taxonomy" id="3055139"/>
    <lineage>
        <taxon>Bacteria</taxon>
        <taxon>Bacillati</taxon>
        <taxon>Actinomycetota</taxon>
        <taxon>Actinomycetes</taxon>
        <taxon>Micrococcales</taxon>
        <taxon>Microbacteriaceae</taxon>
        <taxon>Curtobacterium</taxon>
    </lineage>
</organism>
<feature type="compositionally biased region" description="Basic and acidic residues" evidence="1">
    <location>
        <begin position="182"/>
        <end position="204"/>
    </location>
</feature>